<feature type="region of interest" description="Disordered" evidence="1">
    <location>
        <begin position="838"/>
        <end position="1313"/>
    </location>
</feature>
<protein>
    <submittedName>
        <fullName evidence="2">Uncharacterized protein</fullName>
    </submittedName>
</protein>
<feature type="compositionally biased region" description="Polar residues" evidence="1">
    <location>
        <begin position="70"/>
        <end position="91"/>
    </location>
</feature>
<dbReference type="Proteomes" id="UP001148614">
    <property type="component" value="Unassembled WGS sequence"/>
</dbReference>
<reference evidence="2" key="1">
    <citation type="submission" date="2022-07" db="EMBL/GenBank/DDBJ databases">
        <title>Genome Sequence of Xylaria arbuscula.</title>
        <authorList>
            <person name="Buettner E."/>
        </authorList>
    </citation>
    <scope>NUCLEOTIDE SEQUENCE</scope>
    <source>
        <strain evidence="2">VT107</strain>
    </source>
</reference>
<feature type="compositionally biased region" description="Polar residues" evidence="1">
    <location>
        <begin position="544"/>
        <end position="553"/>
    </location>
</feature>
<feature type="compositionally biased region" description="Polar residues" evidence="1">
    <location>
        <begin position="513"/>
        <end position="522"/>
    </location>
</feature>
<feature type="compositionally biased region" description="Basic and acidic residues" evidence="1">
    <location>
        <begin position="149"/>
        <end position="161"/>
    </location>
</feature>
<dbReference type="VEuPathDB" id="FungiDB:F4678DRAFT_69419"/>
<feature type="compositionally biased region" description="Basic and acidic residues" evidence="1">
    <location>
        <begin position="1247"/>
        <end position="1276"/>
    </location>
</feature>
<feature type="compositionally biased region" description="Polar residues" evidence="1">
    <location>
        <begin position="905"/>
        <end position="975"/>
    </location>
</feature>
<evidence type="ECO:0000313" key="3">
    <source>
        <dbReference type="Proteomes" id="UP001148614"/>
    </source>
</evidence>
<dbReference type="EMBL" id="JANPWZ010001942">
    <property type="protein sequence ID" value="KAJ3562189.1"/>
    <property type="molecule type" value="Genomic_DNA"/>
</dbReference>
<feature type="compositionally biased region" description="Polar residues" evidence="1">
    <location>
        <begin position="593"/>
        <end position="607"/>
    </location>
</feature>
<feature type="compositionally biased region" description="Basic and acidic residues" evidence="1">
    <location>
        <begin position="481"/>
        <end position="494"/>
    </location>
</feature>
<keyword evidence="3" id="KW-1185">Reference proteome</keyword>
<feature type="compositionally biased region" description="Polar residues" evidence="1">
    <location>
        <begin position="778"/>
        <end position="795"/>
    </location>
</feature>
<name>A0A9W8N8B9_9PEZI</name>
<sequence>MADEPPSWYLQPSGDTSNVRRSDSIMANSTPPRHPDAPSLQPIRSDSRNSVNFSYPTTFRPQSPPASPVLATSSSNKGSLSGTRAETNQQLVYDPNSRRMVPRAQIGEGNLTQTKQTAEKSSRKRRDGTLRREGSQLAKGTVARARGTVIDENRSVREVSKQEQSTVKPMPIAEEQPFEHKTTIIPEVSRDQRSPSPVPGPRAPALQEAPLSIHQSGEDERDDGSNRQPLGELVLDVRDEPPLNEEEVAVGSNQIDPSQAVRDQLDSIPTRQMLSEPSAVSQSHQSTDDHGSTQESLPLASTEEPSLRDSQGEPKVLVADNKPIVGLAAENAGLKRSSSNSPARQARFAPRPAEQLAVKHTPLPRSASPIKSAMKQPSPILRGTSPPDNTSDPSRSSTVSPDRKEESVVSRRKSVRVSFDDDPTIVGDSAATDGDASVTHSPSGSKRAWFSNIGRSKKKEITLDDDEIMKPRPALPSFGSIREKKNRESGERPLVRPLEPAYSPAVSSPELRPQSSSTLNDSEITDESALGQSSDHAIGGLLANDQTSRNAANISRFREPLPPVVTSIEGSGYSSDSMQSSDHDDHLEDTEEVSSSGTHPNTAITDSTQHDKHDSDRSIHAATDVENKNYGVPETPTAIPKDIPEISVIQPSPMSMDHISHANSSSSPQFFDVPGGFPDYSSDMSSSSQVEASRQKADVAIFEPVTTTIESDQAKSLPQTTLETTVPVESLANEEESDESSSSGVYSDAYEDIPDVETGFMSLDAVVEGPYREESKQKTPLLSQGSSVPVTTGKQAPTAIPEDRLPNQAEITTTQNPNDWEQAKAFWRSLTAEKRRQLELEAAEEAGADGDREEVSQPIRRNSNRRKPSEVTQVPIEASPTEVQPAQPESRMRMSLREGRASKAAATQPQSSMRKSLRSNGGVQGPSKPSAQQAISTKTIAPKTSTSTRQETVNVRARSSAQPASNNRTTTQVKPTLQRRGSDASDSSFKRSRPVPGGGFGFRKTMRQPSPSQLRHESTGGSGRFSLRSLSPTGSTARAGSNASFTTSSPGAMKRTLRSNSESSHEGKRSSVHFPLFSRSVKSTSRSSKYHSRFGDSSDEDEGALPNFRSRIGDSSDEEESRPPSTGESKAFGKTRLRSSATAPSLSRPAPVPELEEDSPDLPDSDDDDDDNAMPSPLRTPQSRVTASELATQLNAGRRGSGAIGTSTLGRSRSGRGGFSPSLTSAALPIKDNKRGSILGRLRLPNKKGDQAGKIQRAELVDSAARRDTKLERDQGQLKNLRSEQPSSPKLQKKSSIGRRENGTLQRPSSAGSLISRATTAAGNMERPILEGKRSLSLNLGTGTLNSNFNTNANANTSRIIHESQSHELLENASVANSSVVKKKKFGALRRIFKLDD</sequence>
<feature type="compositionally biased region" description="Polar residues" evidence="1">
    <location>
        <begin position="1032"/>
        <end position="1050"/>
    </location>
</feature>
<evidence type="ECO:0000313" key="2">
    <source>
        <dbReference type="EMBL" id="KAJ3562189.1"/>
    </source>
</evidence>
<feature type="compositionally biased region" description="Polar residues" evidence="1">
    <location>
        <begin position="708"/>
        <end position="724"/>
    </location>
</feature>
<feature type="compositionally biased region" description="Basic and acidic residues" evidence="1">
    <location>
        <begin position="608"/>
        <end position="627"/>
    </location>
</feature>
<feature type="compositionally biased region" description="Low complexity" evidence="1">
    <location>
        <begin position="1078"/>
        <end position="1087"/>
    </location>
</feature>
<feature type="compositionally biased region" description="Polar residues" evidence="1">
    <location>
        <begin position="386"/>
        <end position="400"/>
    </location>
</feature>
<comment type="caution">
    <text evidence="2">The sequence shown here is derived from an EMBL/GenBank/DDBJ whole genome shotgun (WGS) entry which is preliminary data.</text>
</comment>
<feature type="compositionally biased region" description="Basic and acidic residues" evidence="1">
    <location>
        <begin position="890"/>
        <end position="901"/>
    </location>
</feature>
<feature type="compositionally biased region" description="Acidic residues" evidence="1">
    <location>
        <begin position="1154"/>
        <end position="1172"/>
    </location>
</feature>
<accession>A0A9W8N8B9</accession>
<proteinExistence type="predicted"/>
<feature type="compositionally biased region" description="Polar residues" evidence="1">
    <location>
        <begin position="267"/>
        <end position="285"/>
    </location>
</feature>
<feature type="compositionally biased region" description="Polar residues" evidence="1">
    <location>
        <begin position="42"/>
        <end position="61"/>
    </location>
</feature>
<organism evidence="2 3">
    <name type="scientific">Xylaria arbuscula</name>
    <dbReference type="NCBI Taxonomy" id="114810"/>
    <lineage>
        <taxon>Eukaryota</taxon>
        <taxon>Fungi</taxon>
        <taxon>Dikarya</taxon>
        <taxon>Ascomycota</taxon>
        <taxon>Pezizomycotina</taxon>
        <taxon>Sordariomycetes</taxon>
        <taxon>Xylariomycetidae</taxon>
        <taxon>Xylariales</taxon>
        <taxon>Xylariaceae</taxon>
        <taxon>Xylaria</taxon>
    </lineage>
</organism>
<feature type="compositionally biased region" description="Low complexity" evidence="1">
    <location>
        <begin position="342"/>
        <end position="353"/>
    </location>
</feature>
<feature type="compositionally biased region" description="Polar residues" evidence="1">
    <location>
        <begin position="1179"/>
        <end position="1195"/>
    </location>
</feature>
<evidence type="ECO:0000256" key="1">
    <source>
        <dbReference type="SAM" id="MobiDB-lite"/>
    </source>
</evidence>
<feature type="compositionally biased region" description="Polar residues" evidence="1">
    <location>
        <begin position="809"/>
        <end position="819"/>
    </location>
</feature>
<feature type="compositionally biased region" description="Low complexity" evidence="1">
    <location>
        <begin position="571"/>
        <end position="580"/>
    </location>
</feature>
<gene>
    <name evidence="2" type="ORF">NPX13_g8656</name>
</gene>
<feature type="compositionally biased region" description="Polar residues" evidence="1">
    <location>
        <begin position="1303"/>
        <end position="1313"/>
    </location>
</feature>
<feature type="compositionally biased region" description="Basic and acidic residues" evidence="1">
    <location>
        <begin position="177"/>
        <end position="193"/>
    </location>
</feature>
<feature type="region of interest" description="Disordered" evidence="1">
    <location>
        <begin position="770"/>
        <end position="822"/>
    </location>
</feature>
<feature type="region of interest" description="Disordered" evidence="1">
    <location>
        <begin position="708"/>
        <end position="751"/>
    </location>
</feature>
<feature type="region of interest" description="Disordered" evidence="1">
    <location>
        <begin position="1"/>
        <end position="692"/>
    </location>
</feature>
<feature type="compositionally biased region" description="Basic and acidic residues" evidence="1">
    <location>
        <begin position="117"/>
        <end position="134"/>
    </location>
</feature>